<protein>
    <submittedName>
        <fullName evidence="3">C-di-GMP-binding flagellar brake protein YcgR, contains PilZNR and PilZ domains</fullName>
    </submittedName>
</protein>
<name>A0A1H3NQM3_9FIRM</name>
<dbReference type="Gene3D" id="2.40.10.220">
    <property type="entry name" value="predicted glycosyltransferase like domains"/>
    <property type="match status" value="1"/>
</dbReference>
<gene>
    <name evidence="3" type="ORF">SAMN05192546_105238</name>
</gene>
<dbReference type="InterPro" id="IPR009926">
    <property type="entry name" value="T3SS_YcgR_PilZN"/>
</dbReference>
<evidence type="ECO:0000313" key="3">
    <source>
        <dbReference type="EMBL" id="SDY91216.1"/>
    </source>
</evidence>
<proteinExistence type="predicted"/>
<dbReference type="Pfam" id="PF07238">
    <property type="entry name" value="PilZ"/>
    <property type="match status" value="1"/>
</dbReference>
<dbReference type="STRING" id="159292.SAMN05192546_105238"/>
<evidence type="ECO:0000313" key="4">
    <source>
        <dbReference type="Proteomes" id="UP000199230"/>
    </source>
</evidence>
<keyword evidence="3" id="KW-0966">Cell projection</keyword>
<keyword evidence="3" id="KW-0282">Flagellum</keyword>
<keyword evidence="3" id="KW-0969">Cilium</keyword>
<dbReference type="EMBL" id="FNPV01000005">
    <property type="protein sequence ID" value="SDY91216.1"/>
    <property type="molecule type" value="Genomic_DNA"/>
</dbReference>
<reference evidence="3 4" key="1">
    <citation type="submission" date="2016-10" db="EMBL/GenBank/DDBJ databases">
        <authorList>
            <person name="de Groot N.N."/>
        </authorList>
    </citation>
    <scope>NUCLEOTIDE SEQUENCE [LARGE SCALE GENOMIC DNA]</scope>
    <source>
        <strain evidence="3 4">APO</strain>
    </source>
</reference>
<evidence type="ECO:0000259" key="1">
    <source>
        <dbReference type="Pfam" id="PF07238"/>
    </source>
</evidence>
<evidence type="ECO:0000259" key="2">
    <source>
        <dbReference type="Pfam" id="PF12945"/>
    </source>
</evidence>
<dbReference type="InterPro" id="IPR009875">
    <property type="entry name" value="PilZ_domain"/>
</dbReference>
<dbReference type="AlphaFoldDB" id="A0A1H3NQM3"/>
<feature type="domain" description="PilZ" evidence="1">
    <location>
        <begin position="100"/>
        <end position="202"/>
    </location>
</feature>
<sequence length="213" mass="24640">MSQLLTIGDKIDIEIENKRNPHESKVLYSQVVEFGNNTIFIAVPMTKGLEYPLRNKQKINIIFYNEKGVFSFLAECVARKKVDQLDVFEIYQLAEPRKKQRREYFRLRYMIKSTIKSLEKDTFSKGLTLDISGGGMKVLADKSFFVGEKVESTLFLEEETVSVASIVIRSYKRTENNQFELGIKFNDIGEQTRNSIIAFIFQKQGELRKKGLV</sequence>
<dbReference type="GO" id="GO:0035438">
    <property type="term" value="F:cyclic-di-GMP binding"/>
    <property type="evidence" value="ECO:0007669"/>
    <property type="project" value="InterPro"/>
</dbReference>
<accession>A0A1H3NQM3</accession>
<dbReference type="Proteomes" id="UP000199230">
    <property type="component" value="Unassembled WGS sequence"/>
</dbReference>
<feature type="domain" description="Type III secretion system flagellar brake protein YcgR PilZN" evidence="2">
    <location>
        <begin position="7"/>
        <end position="86"/>
    </location>
</feature>
<dbReference type="Pfam" id="PF12945">
    <property type="entry name" value="PilZNR"/>
    <property type="match status" value="1"/>
</dbReference>
<keyword evidence="4" id="KW-1185">Reference proteome</keyword>
<organism evidence="3 4">
    <name type="scientific">Tindallia californiensis</name>
    <dbReference type="NCBI Taxonomy" id="159292"/>
    <lineage>
        <taxon>Bacteria</taxon>
        <taxon>Bacillati</taxon>
        <taxon>Bacillota</taxon>
        <taxon>Clostridia</taxon>
        <taxon>Peptostreptococcales</taxon>
        <taxon>Tindalliaceae</taxon>
        <taxon>Tindallia</taxon>
    </lineage>
</organism>
<dbReference type="RefSeq" id="WP_176968338.1">
    <property type="nucleotide sequence ID" value="NZ_FNPV01000005.1"/>
</dbReference>
<dbReference type="SUPFAM" id="SSF141371">
    <property type="entry name" value="PilZ domain-like"/>
    <property type="match status" value="1"/>
</dbReference>